<dbReference type="AlphaFoldDB" id="X1I922"/>
<proteinExistence type="predicted"/>
<evidence type="ECO:0000313" key="1">
    <source>
        <dbReference type="EMBL" id="GAH54058.1"/>
    </source>
</evidence>
<reference evidence="1" key="1">
    <citation type="journal article" date="2014" name="Front. Microbiol.">
        <title>High frequency of phylogenetically diverse reductive dehalogenase-homologous genes in deep subseafloor sedimentary metagenomes.</title>
        <authorList>
            <person name="Kawai M."/>
            <person name="Futagami T."/>
            <person name="Toyoda A."/>
            <person name="Takaki Y."/>
            <person name="Nishi S."/>
            <person name="Hori S."/>
            <person name="Arai W."/>
            <person name="Tsubouchi T."/>
            <person name="Morono Y."/>
            <person name="Uchiyama I."/>
            <person name="Ito T."/>
            <person name="Fujiyama A."/>
            <person name="Inagaki F."/>
            <person name="Takami H."/>
        </authorList>
    </citation>
    <scope>NUCLEOTIDE SEQUENCE</scope>
    <source>
        <strain evidence="1">Expedition CK06-06</strain>
    </source>
</reference>
<feature type="non-terminal residue" evidence="1">
    <location>
        <position position="42"/>
    </location>
</feature>
<name>X1I922_9ZZZZ</name>
<protein>
    <submittedName>
        <fullName evidence="1">Uncharacterized protein</fullName>
    </submittedName>
</protein>
<accession>X1I922</accession>
<gene>
    <name evidence="1" type="ORF">S03H2_26750</name>
</gene>
<dbReference type="EMBL" id="BARU01015655">
    <property type="protein sequence ID" value="GAH54058.1"/>
    <property type="molecule type" value="Genomic_DNA"/>
</dbReference>
<comment type="caution">
    <text evidence="1">The sequence shown here is derived from an EMBL/GenBank/DDBJ whole genome shotgun (WGS) entry which is preliminary data.</text>
</comment>
<sequence length="42" mass="4804">MRRQRRGFKFLESQVFTKSWDALGACQTQPKGTSETFSPPQA</sequence>
<organism evidence="1">
    <name type="scientific">marine sediment metagenome</name>
    <dbReference type="NCBI Taxonomy" id="412755"/>
    <lineage>
        <taxon>unclassified sequences</taxon>
        <taxon>metagenomes</taxon>
        <taxon>ecological metagenomes</taxon>
    </lineage>
</organism>